<sequence length="291" mass="32934">MKVRLPSSLYWPTAPARPLLQCFKNNRALSTSSPHLSNSNPSSPPQSNSDSRWLSSTKERIGKCISFGLSAPQSTKAASILKILATEWRDLVAGREGFLVSPNRAGLLRQGVVWGEMDSMGHVNNVMYVRYAESARVNWAWNYAVHIDPGNRREWIELCTPKGDGLILKSIGVEYKFPMTYPDHISVFHKLRSLPSPDSSSFILDVLILSELHQRPAARCVEDIVVYDYKAGKKVNIRPFMMRAFEQTWRKQEEEKARVEKRIQEVESAVGELERETWNREGAVEDLGSGT</sequence>
<proteinExistence type="predicted"/>
<dbReference type="Pfam" id="PF13279">
    <property type="entry name" value="4HBT_2"/>
    <property type="match status" value="1"/>
</dbReference>
<dbReference type="AlphaFoldDB" id="A0A2J6SH12"/>
<name>A0A2J6SH12_9HELO</name>
<evidence type="ECO:0000313" key="3">
    <source>
        <dbReference type="EMBL" id="PMD50061.1"/>
    </source>
</evidence>
<reference evidence="3 4" key="1">
    <citation type="submission" date="2016-04" db="EMBL/GenBank/DDBJ databases">
        <title>A degradative enzymes factory behind the ericoid mycorrhizal symbiosis.</title>
        <authorList>
            <consortium name="DOE Joint Genome Institute"/>
            <person name="Martino E."/>
            <person name="Morin E."/>
            <person name="Grelet G."/>
            <person name="Kuo A."/>
            <person name="Kohler A."/>
            <person name="Daghino S."/>
            <person name="Barry K."/>
            <person name="Choi C."/>
            <person name="Cichocki N."/>
            <person name="Clum A."/>
            <person name="Copeland A."/>
            <person name="Hainaut M."/>
            <person name="Haridas S."/>
            <person name="Labutti K."/>
            <person name="Lindquist E."/>
            <person name="Lipzen A."/>
            <person name="Khouja H.-R."/>
            <person name="Murat C."/>
            <person name="Ohm R."/>
            <person name="Olson A."/>
            <person name="Spatafora J."/>
            <person name="Veneault-Fourrey C."/>
            <person name="Henrissat B."/>
            <person name="Grigoriev I."/>
            <person name="Martin F."/>
            <person name="Perotto S."/>
        </authorList>
    </citation>
    <scope>NUCLEOTIDE SEQUENCE [LARGE SCALE GENOMIC DNA]</scope>
    <source>
        <strain evidence="3 4">E</strain>
    </source>
</reference>
<dbReference type="GeneID" id="36586892"/>
<gene>
    <name evidence="3" type="ORF">K444DRAFT_604507</name>
</gene>
<keyword evidence="4" id="KW-1185">Reference proteome</keyword>
<dbReference type="EMBL" id="KZ613914">
    <property type="protein sequence ID" value="PMD50061.1"/>
    <property type="molecule type" value="Genomic_DNA"/>
</dbReference>
<dbReference type="InterPro" id="IPR029069">
    <property type="entry name" value="HotDog_dom_sf"/>
</dbReference>
<evidence type="ECO:0008006" key="5">
    <source>
        <dbReference type="Google" id="ProtNLM"/>
    </source>
</evidence>
<accession>A0A2J6SH12</accession>
<dbReference type="PANTHER" id="PTHR31793">
    <property type="entry name" value="4-HYDROXYBENZOYL-COA THIOESTERASE FAMILY MEMBER"/>
    <property type="match status" value="1"/>
</dbReference>
<dbReference type="PANTHER" id="PTHR31793:SF39">
    <property type="entry name" value="THIOESTERASE_THIOL ESTER DEHYDRASE-ISOMERASE"/>
    <property type="match status" value="1"/>
</dbReference>
<evidence type="ECO:0000313" key="4">
    <source>
        <dbReference type="Proteomes" id="UP000235371"/>
    </source>
</evidence>
<dbReference type="GO" id="GO:0047617">
    <property type="term" value="F:fatty acyl-CoA hydrolase activity"/>
    <property type="evidence" value="ECO:0007669"/>
    <property type="project" value="TreeGrafter"/>
</dbReference>
<protein>
    <recommendedName>
        <fullName evidence="5">Thioesterase/thiol ester dehydrase-isomerase</fullName>
    </recommendedName>
</protein>
<feature type="coiled-coil region" evidence="1">
    <location>
        <begin position="242"/>
        <end position="276"/>
    </location>
</feature>
<organism evidence="3 4">
    <name type="scientific">Hyaloscypha bicolor E</name>
    <dbReference type="NCBI Taxonomy" id="1095630"/>
    <lineage>
        <taxon>Eukaryota</taxon>
        <taxon>Fungi</taxon>
        <taxon>Dikarya</taxon>
        <taxon>Ascomycota</taxon>
        <taxon>Pezizomycotina</taxon>
        <taxon>Leotiomycetes</taxon>
        <taxon>Helotiales</taxon>
        <taxon>Hyaloscyphaceae</taxon>
        <taxon>Hyaloscypha</taxon>
        <taxon>Hyaloscypha bicolor</taxon>
    </lineage>
</organism>
<dbReference type="OrthoDB" id="5538558at2759"/>
<dbReference type="SUPFAM" id="SSF54637">
    <property type="entry name" value="Thioesterase/thiol ester dehydrase-isomerase"/>
    <property type="match status" value="1"/>
</dbReference>
<feature type="region of interest" description="Disordered" evidence="2">
    <location>
        <begin position="30"/>
        <end position="53"/>
    </location>
</feature>
<keyword evidence="1" id="KW-0175">Coiled coil</keyword>
<feature type="compositionally biased region" description="Low complexity" evidence="2">
    <location>
        <begin position="30"/>
        <end position="51"/>
    </location>
</feature>
<dbReference type="InterPro" id="IPR050563">
    <property type="entry name" value="4-hydroxybenzoyl-CoA_TE"/>
</dbReference>
<dbReference type="Gene3D" id="3.10.129.10">
    <property type="entry name" value="Hotdog Thioesterase"/>
    <property type="match status" value="1"/>
</dbReference>
<dbReference type="Proteomes" id="UP000235371">
    <property type="component" value="Unassembled WGS sequence"/>
</dbReference>
<dbReference type="InParanoid" id="A0A2J6SH12"/>
<dbReference type="CDD" id="cd00586">
    <property type="entry name" value="4HBT"/>
    <property type="match status" value="1"/>
</dbReference>
<dbReference type="RefSeq" id="XP_024726965.1">
    <property type="nucleotide sequence ID" value="XM_024878815.1"/>
</dbReference>
<evidence type="ECO:0000256" key="2">
    <source>
        <dbReference type="SAM" id="MobiDB-lite"/>
    </source>
</evidence>
<evidence type="ECO:0000256" key="1">
    <source>
        <dbReference type="SAM" id="Coils"/>
    </source>
</evidence>